<dbReference type="InterPro" id="IPR036086">
    <property type="entry name" value="ParB/Sulfiredoxin_sf"/>
</dbReference>
<evidence type="ECO:0000313" key="2">
    <source>
        <dbReference type="Proteomes" id="UP000294565"/>
    </source>
</evidence>
<gene>
    <name evidence="1" type="primary">70</name>
    <name evidence="1" type="ORF">SEA_TYPHA_70</name>
</gene>
<dbReference type="KEGG" id="vg:63743060"/>
<reference evidence="1 2" key="1">
    <citation type="submission" date="2019-02" db="EMBL/GenBank/DDBJ databases">
        <authorList>
            <person name="Kanzanas C."/>
            <person name="Smith M.A."/>
            <person name="Zack K.M."/>
            <person name="Garlena R.A."/>
            <person name="Russell D.A."/>
            <person name="Pope W.H."/>
            <person name="Jacobs-Sera D."/>
            <person name="Hatfull G.F."/>
        </authorList>
    </citation>
    <scope>NUCLEOTIDE SEQUENCE [LARGE SCALE GENOMIC DNA]</scope>
</reference>
<keyword evidence="2" id="KW-1185">Reference proteome</keyword>
<name>A0A482JAP7_9CAUD</name>
<dbReference type="Proteomes" id="UP000294565">
    <property type="component" value="Segment"/>
</dbReference>
<dbReference type="EMBL" id="MK494099">
    <property type="protein sequence ID" value="QBP29725.1"/>
    <property type="molecule type" value="Genomic_DNA"/>
</dbReference>
<dbReference type="GeneID" id="63743060"/>
<dbReference type="SUPFAM" id="SSF110849">
    <property type="entry name" value="ParB/Sulfiredoxin"/>
    <property type="match status" value="1"/>
</dbReference>
<protein>
    <submittedName>
        <fullName evidence="1">ParB-like nuclease domain protein</fullName>
    </submittedName>
</protein>
<accession>A0A482JAP7</accession>
<dbReference type="RefSeq" id="YP_010049737.1">
    <property type="nucleotide sequence ID" value="NC_054393.1"/>
</dbReference>
<organism evidence="1 2">
    <name type="scientific">Mycobacterium phage Typha</name>
    <dbReference type="NCBI Taxonomy" id="2517971"/>
    <lineage>
        <taxon>Viruses</taxon>
        <taxon>Duplodnaviria</taxon>
        <taxon>Heunggongvirae</taxon>
        <taxon>Uroviricota</taxon>
        <taxon>Caudoviricetes</taxon>
        <taxon>Typhavirus</taxon>
        <taxon>Typhavirus typha</taxon>
    </lineage>
</organism>
<evidence type="ECO:0000313" key="1">
    <source>
        <dbReference type="EMBL" id="QBP29725.1"/>
    </source>
</evidence>
<proteinExistence type="predicted"/>
<sequence length="112" mass="12627">MRVGQSWGDRISDTLDGRPLVDRPVADPVEMTAEVVMATYRNGNGNRWTDELDWLWRIDREQMLSLLDDVMDNGIRNPIVAGSDGRLWDGHRRVAVAAALQIPLMVQVIKGD</sequence>